<evidence type="ECO:0000256" key="1">
    <source>
        <dbReference type="SAM" id="SignalP"/>
    </source>
</evidence>
<dbReference type="HOGENOM" id="CLU_695843_0_0_0"/>
<dbReference type="AlphaFoldDB" id="D3PC25"/>
<dbReference type="EMBL" id="AP011529">
    <property type="protein sequence ID" value="BAI80148.1"/>
    <property type="molecule type" value="Genomic_DNA"/>
</dbReference>
<dbReference type="STRING" id="639282.DEFDS_0668"/>
<keyword evidence="3" id="KW-1185">Reference proteome</keyword>
<dbReference type="Gene3D" id="2.40.160.10">
    <property type="entry name" value="Porin"/>
    <property type="match status" value="1"/>
</dbReference>
<proteinExistence type="predicted"/>
<sequence>MRRVLTILSILVMMVGMANAFPAFKIAKGKYLKIFYDAQFGYNYRDEGAGADGTEDTNEFNFRRNRIGFIGTYNRMVSFYFQTEYIEDKQVGPLTTDLSDEEKNFYVLDAQVRFKFSNAFHIRLGKFKHNLTRENLEGCFEPLTMDRSLFVYAPFKTSRDKGVVFWGNLFDNIFQYRFDVMEGKTSGDPSPKSNFRYTGRIHLTFLDPEKSYGYKGTYLGKKKVLTIGASYQYEPDAVYDDVANATGEKDYQAYSVDGFFEYPFSFGTVTLSSAYLKVDFDDAYKGADPDDEVIGLHGERDGYYVKAGYMFPMNIGPGKLQLFYRFDNFSFGKYGNFYDQEIKWYGVGFNYYIYGQNLKITGQYSKTDFDKEDNTDPDYQDFKTFQLFLQVRL</sequence>
<evidence type="ECO:0000313" key="2">
    <source>
        <dbReference type="EMBL" id="BAI80148.1"/>
    </source>
</evidence>
<gene>
    <name evidence="2" type="ordered locus">DEFDS_0668</name>
</gene>
<accession>D3PC25</accession>
<keyword evidence="1" id="KW-0732">Signal</keyword>
<evidence type="ECO:0000313" key="3">
    <source>
        <dbReference type="Proteomes" id="UP000001520"/>
    </source>
</evidence>
<name>D3PC25_DEFDS</name>
<organism evidence="2 3">
    <name type="scientific">Deferribacter desulfuricans (strain DSM 14783 / JCM 11476 / NBRC 101012 / SSM1)</name>
    <dbReference type="NCBI Taxonomy" id="639282"/>
    <lineage>
        <taxon>Bacteria</taxon>
        <taxon>Pseudomonadati</taxon>
        <taxon>Deferribacterota</taxon>
        <taxon>Deferribacteres</taxon>
        <taxon>Deferribacterales</taxon>
        <taxon>Deferribacteraceae</taxon>
        <taxon>Deferribacter</taxon>
    </lineage>
</organism>
<feature type="signal peptide" evidence="1">
    <location>
        <begin position="1"/>
        <end position="20"/>
    </location>
</feature>
<dbReference type="KEGG" id="ddf:DEFDS_0668"/>
<dbReference type="InterPro" id="IPR010870">
    <property type="entry name" value="Porin_O/P"/>
</dbReference>
<dbReference type="RefSeq" id="WP_013007396.1">
    <property type="nucleotide sequence ID" value="NC_013939.1"/>
</dbReference>
<dbReference type="Proteomes" id="UP000001520">
    <property type="component" value="Chromosome"/>
</dbReference>
<dbReference type="Pfam" id="PF07396">
    <property type="entry name" value="Porin_O_P"/>
    <property type="match status" value="1"/>
</dbReference>
<reference evidence="2 3" key="1">
    <citation type="journal article" date="2010" name="DNA Res.">
        <title>Bacterial lifestyle in a deep-sea hydrothermal vent chimney revealed by the genome sequence of the thermophilic bacterium Deferribacter desulfuricans SSM1.</title>
        <authorList>
            <person name="Takaki Y."/>
            <person name="Shimamura S."/>
            <person name="Nakagawa S."/>
            <person name="Fukuhara Y."/>
            <person name="Horikawa H."/>
            <person name="Ankai A."/>
            <person name="Harada T."/>
            <person name="Hosoyama A."/>
            <person name="Oguchi A."/>
            <person name="Fukui S."/>
            <person name="Fujita N."/>
            <person name="Takami H."/>
            <person name="Takai K."/>
        </authorList>
    </citation>
    <scope>NUCLEOTIDE SEQUENCE [LARGE SCALE GENOMIC DNA]</scope>
    <source>
        <strain evidence="3">DSM 14783 / JCM 11476 / NBRC 101012 / SSM1</strain>
    </source>
</reference>
<dbReference type="InterPro" id="IPR023614">
    <property type="entry name" value="Porin_dom_sf"/>
</dbReference>
<protein>
    <submittedName>
        <fullName evidence="2">Phosphate-selective porin O and P</fullName>
    </submittedName>
</protein>
<dbReference type="OrthoDB" id="314848at2"/>
<dbReference type="eggNOG" id="COG3746">
    <property type="taxonomic scope" value="Bacteria"/>
</dbReference>
<feature type="chain" id="PRO_5003049135" evidence="1">
    <location>
        <begin position="21"/>
        <end position="393"/>
    </location>
</feature>
<dbReference type="NCBIfam" id="NF040900">
    <property type="entry name" value="porin_ExtI"/>
    <property type="match status" value="1"/>
</dbReference>
<dbReference type="SUPFAM" id="SSF56935">
    <property type="entry name" value="Porins"/>
    <property type="match status" value="1"/>
</dbReference>